<organism evidence="3 4">
    <name type="scientific">Desulforamulus aquiferis</name>
    <dbReference type="NCBI Taxonomy" id="1397668"/>
    <lineage>
        <taxon>Bacteria</taxon>
        <taxon>Bacillati</taxon>
        <taxon>Bacillota</taxon>
        <taxon>Clostridia</taxon>
        <taxon>Eubacteriales</taxon>
        <taxon>Peptococcaceae</taxon>
        <taxon>Desulforamulus</taxon>
    </lineage>
</organism>
<evidence type="ECO:0000313" key="4">
    <source>
        <dbReference type="Proteomes" id="UP001172911"/>
    </source>
</evidence>
<protein>
    <submittedName>
        <fullName evidence="3">3-hydroxyacyl-CoA dehydrogenase NAD-binding domain-containing protein</fullName>
    </submittedName>
</protein>
<dbReference type="RefSeq" id="WP_304544114.1">
    <property type="nucleotide sequence ID" value="NZ_JARPTC010000021.1"/>
</dbReference>
<proteinExistence type="predicted"/>
<dbReference type="SUPFAM" id="SSF51735">
    <property type="entry name" value="NAD(P)-binding Rossmann-fold domains"/>
    <property type="match status" value="1"/>
</dbReference>
<reference evidence="3" key="2">
    <citation type="submission" date="2023-03" db="EMBL/GenBank/DDBJ databases">
        <authorList>
            <person name="Zhang Z."/>
        </authorList>
    </citation>
    <scope>NUCLEOTIDE SEQUENCE</scope>
    <source>
        <strain evidence="3">DSA</strain>
    </source>
</reference>
<dbReference type="InterPro" id="IPR006176">
    <property type="entry name" value="3-OHacyl-CoA_DH_NAD-bd"/>
</dbReference>
<gene>
    <name evidence="3" type="ORF">P6N53_13790</name>
</gene>
<accession>A0AAW7ZEZ9</accession>
<name>A0AAW7ZEZ9_9FIRM</name>
<evidence type="ECO:0000256" key="1">
    <source>
        <dbReference type="SAM" id="Phobius"/>
    </source>
</evidence>
<dbReference type="Proteomes" id="UP001172911">
    <property type="component" value="Unassembled WGS sequence"/>
</dbReference>
<feature type="transmembrane region" description="Helical" evidence="1">
    <location>
        <begin position="12"/>
        <end position="32"/>
    </location>
</feature>
<dbReference type="Pfam" id="PF02737">
    <property type="entry name" value="3HCDH_N"/>
    <property type="match status" value="1"/>
</dbReference>
<keyword evidence="1" id="KW-0812">Transmembrane</keyword>
<evidence type="ECO:0000313" key="3">
    <source>
        <dbReference type="EMBL" id="MDO7788297.1"/>
    </source>
</evidence>
<keyword evidence="1" id="KW-0472">Membrane</keyword>
<reference evidence="3" key="1">
    <citation type="journal article" date="2023" name="J. Hazard. Mater.">
        <title>Anaerobic biodegradation of pyrene and benzo[a]pyrene by a new sulfate-reducing Desulforamulus aquiferis strain DSA.</title>
        <authorList>
            <person name="Zhang Z."/>
            <person name="Sun J."/>
            <person name="Gong X."/>
            <person name="Wang C."/>
            <person name="Wang H."/>
        </authorList>
    </citation>
    <scope>NUCLEOTIDE SEQUENCE</scope>
    <source>
        <strain evidence="3">DSA</strain>
    </source>
</reference>
<dbReference type="AlphaFoldDB" id="A0AAW7ZEZ9"/>
<dbReference type="InterPro" id="IPR036291">
    <property type="entry name" value="NAD(P)-bd_dom_sf"/>
</dbReference>
<evidence type="ECO:0000259" key="2">
    <source>
        <dbReference type="Pfam" id="PF02737"/>
    </source>
</evidence>
<keyword evidence="1" id="KW-1133">Transmembrane helix</keyword>
<dbReference type="GO" id="GO:0006631">
    <property type="term" value="P:fatty acid metabolic process"/>
    <property type="evidence" value="ECO:0007669"/>
    <property type="project" value="InterPro"/>
</dbReference>
<dbReference type="EMBL" id="JARPTC010000021">
    <property type="protein sequence ID" value="MDO7788297.1"/>
    <property type="molecule type" value="Genomic_DNA"/>
</dbReference>
<dbReference type="Gene3D" id="3.40.50.720">
    <property type="entry name" value="NAD(P)-binding Rossmann-like Domain"/>
    <property type="match status" value="1"/>
</dbReference>
<comment type="caution">
    <text evidence="3">The sequence shown here is derived from an EMBL/GenBank/DDBJ whole genome shotgun (WGS) entry which is preliminary data.</text>
</comment>
<keyword evidence="4" id="KW-1185">Reference proteome</keyword>
<sequence>MKAKEIKTICNLGTGNMGFGTALMFALAGYQVKMFGRSEESVNRGFKNIRVYFGEDYLRVIVWVLSEEG</sequence>
<feature type="domain" description="3-hydroxyacyl-CoA dehydrogenase NAD binding" evidence="2">
    <location>
        <begin position="9"/>
        <end position="50"/>
    </location>
</feature>
<dbReference type="GO" id="GO:0070403">
    <property type="term" value="F:NAD+ binding"/>
    <property type="evidence" value="ECO:0007669"/>
    <property type="project" value="InterPro"/>
</dbReference>